<dbReference type="GO" id="GO:0006518">
    <property type="term" value="P:peptide metabolic process"/>
    <property type="evidence" value="ECO:0007669"/>
    <property type="project" value="TreeGrafter"/>
</dbReference>
<protein>
    <submittedName>
        <fullName evidence="8">Oligoendopeptidase pepF/M3 family</fullName>
        <ecNumber evidence="8">3.4.24.-</ecNumber>
    </submittedName>
</protein>
<dbReference type="RefSeq" id="WP_144731421.1">
    <property type="nucleotide sequence ID" value="NZ_ML675584.1"/>
</dbReference>
<dbReference type="Gene3D" id="1.20.140.70">
    <property type="entry name" value="Oligopeptidase f, N-terminal domain"/>
    <property type="match status" value="1"/>
</dbReference>
<keyword evidence="4 8" id="KW-0378">Hydrolase</keyword>
<accession>A0A557SUM6</accession>
<reference evidence="8 9" key="1">
    <citation type="journal article" date="2019" name="Front. Microbiol.">
        <title>Ammonia Oxidation by the Arctic Terrestrial Thaumarchaeote Candidatus Nitrosocosmicus arcticus Is Stimulated by Increasing Temperatures.</title>
        <authorList>
            <person name="Alves R.J.E."/>
            <person name="Kerou M."/>
            <person name="Zappe A."/>
            <person name="Bittner R."/>
            <person name="Abby S.S."/>
            <person name="Schmidt H.A."/>
            <person name="Pfeifer K."/>
            <person name="Schleper C."/>
        </authorList>
    </citation>
    <scope>NUCLEOTIDE SEQUENCE [LARGE SCALE GENOMIC DNA]</scope>
    <source>
        <strain evidence="8 9">Kfb</strain>
    </source>
</reference>
<keyword evidence="9" id="KW-1185">Reference proteome</keyword>
<evidence type="ECO:0000256" key="5">
    <source>
        <dbReference type="ARBA" id="ARBA00022833"/>
    </source>
</evidence>
<keyword evidence="6" id="KW-0482">Metalloprotease</keyword>
<dbReference type="PANTHER" id="PTHR11804:SF5">
    <property type="entry name" value="OLIGOENDOPEPTIDASE F"/>
    <property type="match status" value="1"/>
</dbReference>
<dbReference type="InterPro" id="IPR045090">
    <property type="entry name" value="Pept_M3A_M3B"/>
</dbReference>
<keyword evidence="2" id="KW-0645">Protease</keyword>
<dbReference type="GO" id="GO:0006508">
    <property type="term" value="P:proteolysis"/>
    <property type="evidence" value="ECO:0007669"/>
    <property type="project" value="UniProtKB-KW"/>
</dbReference>
<keyword evidence="5" id="KW-0862">Zinc</keyword>
<keyword evidence="3" id="KW-0479">Metal-binding</keyword>
<comment type="cofactor">
    <cofactor evidence="1">
        <name>Zn(2+)</name>
        <dbReference type="ChEBI" id="CHEBI:29105"/>
    </cofactor>
</comment>
<dbReference type="EC" id="3.4.24.-" evidence="8"/>
<comment type="caution">
    <text evidence="8">The sequence shown here is derived from an EMBL/GenBank/DDBJ whole genome shotgun (WGS) entry which is preliminary data.</text>
</comment>
<evidence type="ECO:0000256" key="2">
    <source>
        <dbReference type="ARBA" id="ARBA00022670"/>
    </source>
</evidence>
<dbReference type="PANTHER" id="PTHR11804">
    <property type="entry name" value="PROTEASE M3 THIMET OLIGOPEPTIDASE-RELATED"/>
    <property type="match status" value="1"/>
</dbReference>
<dbReference type="SUPFAM" id="SSF55486">
    <property type="entry name" value="Metalloproteases ('zincins'), catalytic domain"/>
    <property type="match status" value="1"/>
</dbReference>
<dbReference type="InterPro" id="IPR042088">
    <property type="entry name" value="OligoPept_F_C"/>
</dbReference>
<dbReference type="EMBL" id="VOAH01000008">
    <property type="protein sequence ID" value="TVP40312.1"/>
    <property type="molecule type" value="Genomic_DNA"/>
</dbReference>
<sequence length="600" mass="69162">MSKGLKVKTGEWDLSELLKDPVKNEFNKSLSDINTKVVNFEEKKSTLGHDISTTDFMKLIKDSEEIAESLSYVTGYAHLKYAEDTSSNDVGALVTKVNIFSTEISNKLLFFDLWFKKALDEENADRLIKGAPDVYKDYLLHERSMSKYTLNEAEEKIINILDVTGMSALIKIYDRMTNGFEFEYIEERGTRKIRKTITNKEKLVSLVRSSISSERVAAYRSLLTTYKKNSGVLGEIYINRILNWNNEYVLLRGFPTPISVRNLSNNISDETIVALLNVCRSNSKVFHQYFKEKAKILKVKKLERYHLYAPLKSQNQEKITYREALKMVLDAFNDFHPEFKTIVQHMVTKKHIHSKLQDNKQGGAFCSTISPKVDPYVLLNFDGTLRDISTMAHEFGHAIHSVLAADKPISVQHSSLPLAETASVFGEMILNDRLLDQVKKKDKKIMLAEQIDDFYATIMRQAYFTIFETSAHEMIGKNSATSIDELSEIYMNNLREQFGNSLKLSDDFRYEWLYIPHFYHSPFYCYAYSFGNLLVMSLYQQFKNEGKGFIPKYIRILSSGGSKKPEDLLLSEGIDISKEDFWQRGFNLVNDKINELKNIE</sequence>
<name>A0A557SUM6_9ARCH</name>
<evidence type="ECO:0000313" key="9">
    <source>
        <dbReference type="Proteomes" id="UP000315289"/>
    </source>
</evidence>
<dbReference type="InterPro" id="IPR011977">
    <property type="entry name" value="Pept_M3B_clade3"/>
</dbReference>
<dbReference type="NCBIfam" id="TIGR02290">
    <property type="entry name" value="M3_fam_3"/>
    <property type="match status" value="1"/>
</dbReference>
<dbReference type="CDD" id="cd09610">
    <property type="entry name" value="M3B_PepF"/>
    <property type="match status" value="1"/>
</dbReference>
<organism evidence="8 9">
    <name type="scientific">Candidatus Nitrosocosmicus arcticus</name>
    <dbReference type="NCBI Taxonomy" id="2035267"/>
    <lineage>
        <taxon>Archaea</taxon>
        <taxon>Nitrososphaerota</taxon>
        <taxon>Nitrososphaeria</taxon>
        <taxon>Nitrososphaerales</taxon>
        <taxon>Nitrososphaeraceae</taxon>
        <taxon>Candidatus Nitrosocosmicus</taxon>
    </lineage>
</organism>
<evidence type="ECO:0000256" key="6">
    <source>
        <dbReference type="ARBA" id="ARBA00023049"/>
    </source>
</evidence>
<gene>
    <name evidence="8" type="primary">pepF</name>
    <name evidence="8" type="ORF">NARC_80038</name>
</gene>
<dbReference type="GO" id="GO:0046872">
    <property type="term" value="F:metal ion binding"/>
    <property type="evidence" value="ECO:0007669"/>
    <property type="project" value="UniProtKB-KW"/>
</dbReference>
<evidence type="ECO:0000256" key="3">
    <source>
        <dbReference type="ARBA" id="ARBA00022723"/>
    </source>
</evidence>
<evidence type="ECO:0000256" key="1">
    <source>
        <dbReference type="ARBA" id="ARBA00001947"/>
    </source>
</evidence>
<proteinExistence type="predicted"/>
<dbReference type="AlphaFoldDB" id="A0A557SUM6"/>
<dbReference type="Proteomes" id="UP000315289">
    <property type="component" value="Unassembled WGS sequence"/>
</dbReference>
<dbReference type="Pfam" id="PF01432">
    <property type="entry name" value="Peptidase_M3"/>
    <property type="match status" value="1"/>
</dbReference>
<evidence type="ECO:0000256" key="4">
    <source>
        <dbReference type="ARBA" id="ARBA00022801"/>
    </source>
</evidence>
<evidence type="ECO:0000259" key="7">
    <source>
        <dbReference type="Pfam" id="PF01432"/>
    </source>
</evidence>
<dbReference type="InterPro" id="IPR001567">
    <property type="entry name" value="Pept_M3A_M3B_dom"/>
</dbReference>
<feature type="domain" description="Peptidase M3A/M3B catalytic" evidence="7">
    <location>
        <begin position="213"/>
        <end position="587"/>
    </location>
</feature>
<dbReference type="GO" id="GO:0004222">
    <property type="term" value="F:metalloendopeptidase activity"/>
    <property type="evidence" value="ECO:0007669"/>
    <property type="project" value="InterPro"/>
</dbReference>
<dbReference type="Gene3D" id="1.10.1370.20">
    <property type="entry name" value="Oligoendopeptidase f, C-terminal domain"/>
    <property type="match status" value="1"/>
</dbReference>
<dbReference type="OrthoDB" id="275607at2157"/>
<evidence type="ECO:0000313" key="8">
    <source>
        <dbReference type="EMBL" id="TVP40312.1"/>
    </source>
</evidence>